<evidence type="ECO:0000313" key="3">
    <source>
        <dbReference type="Proteomes" id="UP000276133"/>
    </source>
</evidence>
<dbReference type="Gene3D" id="1.10.287.110">
    <property type="entry name" value="DnaJ domain"/>
    <property type="match status" value="1"/>
</dbReference>
<dbReference type="GO" id="GO:0005829">
    <property type="term" value="C:cytosol"/>
    <property type="evidence" value="ECO:0007669"/>
    <property type="project" value="TreeGrafter"/>
</dbReference>
<evidence type="ECO:0000259" key="1">
    <source>
        <dbReference type="PROSITE" id="PS50076"/>
    </source>
</evidence>
<comment type="caution">
    <text evidence="2">The sequence shown here is derived from an EMBL/GenBank/DDBJ whole genome shotgun (WGS) entry which is preliminary data.</text>
</comment>
<accession>A0A3M7PNW8</accession>
<dbReference type="Pfam" id="PF14308">
    <property type="entry name" value="DnaJ-X"/>
    <property type="match status" value="1"/>
</dbReference>
<proteinExistence type="predicted"/>
<dbReference type="PROSITE" id="PS50076">
    <property type="entry name" value="DNAJ_2"/>
    <property type="match status" value="1"/>
</dbReference>
<dbReference type="InterPro" id="IPR036869">
    <property type="entry name" value="J_dom_sf"/>
</dbReference>
<dbReference type="InterPro" id="IPR052814">
    <property type="entry name" value="Peroxisomal_DnaJ"/>
</dbReference>
<name>A0A3M7PNW8_BRAPC</name>
<dbReference type="Proteomes" id="UP000276133">
    <property type="component" value="Unassembled WGS sequence"/>
</dbReference>
<dbReference type="InterPro" id="IPR001623">
    <property type="entry name" value="DnaJ_domain"/>
</dbReference>
<dbReference type="PANTHER" id="PTHR45006:SF1">
    <property type="entry name" value="DNAJ-LIKE PROTEIN 1"/>
    <property type="match status" value="1"/>
</dbReference>
<dbReference type="OrthoDB" id="259708at2759"/>
<dbReference type="Pfam" id="PF00226">
    <property type="entry name" value="DnaJ"/>
    <property type="match status" value="1"/>
</dbReference>
<dbReference type="PANTHER" id="PTHR45006">
    <property type="entry name" value="DNAJ-LIKE PROTEIN 1"/>
    <property type="match status" value="1"/>
</dbReference>
<dbReference type="CDD" id="cd06257">
    <property type="entry name" value="DnaJ"/>
    <property type="match status" value="1"/>
</dbReference>
<dbReference type="EMBL" id="REGN01009592">
    <property type="protein sequence ID" value="RNA00826.1"/>
    <property type="molecule type" value="Genomic_DNA"/>
</dbReference>
<evidence type="ECO:0000313" key="2">
    <source>
        <dbReference type="EMBL" id="RNA00826.1"/>
    </source>
</evidence>
<sequence>MPVDRGLYDVLKIEPDADDSQIRKAYLLQAMKHHPDKNPNDKQAEEMFKKVSDAYQILSDPGKRKQYDEHGTTKQEELVDPITIFKHLFGGDKFVSLIGESLFALALKNADKISPDGQNNDELKTMFDEAISAKSKKNCTDLTEYSEDDPNTSLHKNIKIMHEYLMAKCSPFVKDLCNRSEFEHAIQEEIKSLRNESFAKEIFNAVGYVYKYRAYQVQKKGKLLGIPCALKSVRDIGHSFSTIYGTIKAAHVIKRSQDVENKSPVELESMIMNFFWKATVLEIEMKTRKVLDIYLSGSLSKHELVKRSEAVAIIGELYSQV</sequence>
<reference evidence="2 3" key="1">
    <citation type="journal article" date="2018" name="Sci. Rep.">
        <title>Genomic signatures of local adaptation to the degree of environmental predictability in rotifers.</title>
        <authorList>
            <person name="Franch-Gras L."/>
            <person name="Hahn C."/>
            <person name="Garcia-Roger E.M."/>
            <person name="Carmona M.J."/>
            <person name="Serra M."/>
            <person name="Gomez A."/>
        </authorList>
    </citation>
    <scope>NUCLEOTIDE SEQUENCE [LARGE SCALE GENOMIC DNA]</scope>
    <source>
        <strain evidence="2">HYR1</strain>
    </source>
</reference>
<keyword evidence="3" id="KW-1185">Reference proteome</keyword>
<gene>
    <name evidence="2" type="ORF">BpHYR1_046418</name>
</gene>
<dbReference type="InterPro" id="IPR026894">
    <property type="entry name" value="DnaJ_X"/>
</dbReference>
<dbReference type="AlphaFoldDB" id="A0A3M7PNW8"/>
<dbReference type="PRINTS" id="PR00625">
    <property type="entry name" value="JDOMAIN"/>
</dbReference>
<feature type="domain" description="J" evidence="1">
    <location>
        <begin position="6"/>
        <end position="71"/>
    </location>
</feature>
<dbReference type="PROSITE" id="PS00636">
    <property type="entry name" value="DNAJ_1"/>
    <property type="match status" value="1"/>
</dbReference>
<dbReference type="STRING" id="10195.A0A3M7PNW8"/>
<dbReference type="InterPro" id="IPR018253">
    <property type="entry name" value="DnaJ_domain_CS"/>
</dbReference>
<dbReference type="GO" id="GO:0016558">
    <property type="term" value="P:protein import into peroxisome matrix"/>
    <property type="evidence" value="ECO:0007669"/>
    <property type="project" value="TreeGrafter"/>
</dbReference>
<protein>
    <submittedName>
        <fullName evidence="2">Chaperone dnaJ 10</fullName>
    </submittedName>
</protein>
<organism evidence="2 3">
    <name type="scientific">Brachionus plicatilis</name>
    <name type="common">Marine rotifer</name>
    <name type="synonym">Brachionus muelleri</name>
    <dbReference type="NCBI Taxonomy" id="10195"/>
    <lineage>
        <taxon>Eukaryota</taxon>
        <taxon>Metazoa</taxon>
        <taxon>Spiralia</taxon>
        <taxon>Gnathifera</taxon>
        <taxon>Rotifera</taxon>
        <taxon>Eurotatoria</taxon>
        <taxon>Monogononta</taxon>
        <taxon>Pseudotrocha</taxon>
        <taxon>Ploima</taxon>
        <taxon>Brachionidae</taxon>
        <taxon>Brachionus</taxon>
    </lineage>
</organism>
<dbReference type="SMART" id="SM00271">
    <property type="entry name" value="DnaJ"/>
    <property type="match status" value="1"/>
</dbReference>
<dbReference type="SUPFAM" id="SSF46565">
    <property type="entry name" value="Chaperone J-domain"/>
    <property type="match status" value="1"/>
</dbReference>